<keyword evidence="6" id="KW-0378">Hydrolase</keyword>
<evidence type="ECO:0000256" key="7">
    <source>
        <dbReference type="ARBA" id="ARBA00022807"/>
    </source>
</evidence>
<evidence type="ECO:0000313" key="14">
    <source>
        <dbReference type="Proteomes" id="UP000297225"/>
    </source>
</evidence>
<dbReference type="OrthoDB" id="6278496at2"/>
<evidence type="ECO:0000256" key="11">
    <source>
        <dbReference type="ARBA" id="ARBA00023157"/>
    </source>
</evidence>
<keyword evidence="14" id="KW-1185">Reference proteome</keyword>
<evidence type="ECO:0000256" key="3">
    <source>
        <dbReference type="ARBA" id="ARBA00022670"/>
    </source>
</evidence>
<keyword evidence="3" id="KW-0645">Protease</keyword>
<evidence type="ECO:0000313" key="13">
    <source>
        <dbReference type="EMBL" id="TFH96041.1"/>
    </source>
</evidence>
<sequence>MKRNLKSMLQWGVAPLVVLLVALGGCAKSTQIKGLSASVEELLADQNGNPVDTMRALGVVVSSDEQWKVSSNVSWLTTNAQMGGISRTVVGVKVQPNLSGQERMGVLTFATTKEQVEVRVKQAGGHDIDISTVQYEIPVIFHVLYNEEDKVATDTLRRKYVLNSTDAQRILEYVNELYGQRPKLDGNTEYRGVKRWSDPTSPTENYYMPKETNIRFVLATVDPKGNRISPAGVHAVAMPEKSLKPTDVMNDKSGGRFHSMAWPIKSYVNVFVFPFTREGDANQITLGISHLPFALSSAPIEGLAQLTPADEAKIKTAGGLDGFSNYNHCVTINADAFDWLTWRYAFLRGNLGKNTIAHELGHYLGLYHTFSEVQGGNNTIILDSCEDTDHCADTKTYNRKKYEENRRSIIASGNTSVLEFAGLLKRNDCSSGRFEATNIMDYDYTHSDEFTPNQIARMRQVLYNSYTVPGIKVASPKSPMRSNAVPVYVEAAPRATSCAIHNH</sequence>
<dbReference type="InterPro" id="IPR013783">
    <property type="entry name" value="Ig-like_fold"/>
</dbReference>
<dbReference type="Gene3D" id="2.60.40.10">
    <property type="entry name" value="Immunoglobulins"/>
    <property type="match status" value="1"/>
</dbReference>
<evidence type="ECO:0000256" key="4">
    <source>
        <dbReference type="ARBA" id="ARBA00022723"/>
    </source>
</evidence>
<evidence type="ECO:0000256" key="8">
    <source>
        <dbReference type="ARBA" id="ARBA00022833"/>
    </source>
</evidence>
<keyword evidence="13" id="KW-0449">Lipoprotein</keyword>
<reference evidence="13 14" key="1">
    <citation type="submission" date="2019-03" db="EMBL/GenBank/DDBJ databases">
        <title>Porphyromonas levii Isolated from the Uterus of Dairy Cows.</title>
        <authorList>
            <person name="Francis A.M."/>
        </authorList>
    </citation>
    <scope>NUCLEOTIDE SEQUENCE [LARGE SCALE GENOMIC DNA]</scope>
    <source>
        <strain evidence="13 14">AF5678</strain>
    </source>
</reference>
<dbReference type="STRING" id="1122973.GCA_000379925_01455"/>
<protein>
    <submittedName>
        <fullName evidence="13">Zinc-dependent metalloproteinase lipoprotein</fullName>
    </submittedName>
</protein>
<dbReference type="InterPro" id="IPR024079">
    <property type="entry name" value="MetalloPept_cat_dom_sf"/>
</dbReference>
<dbReference type="PROSITE" id="PS51257">
    <property type="entry name" value="PROKAR_LIPOPROTEIN"/>
    <property type="match status" value="1"/>
</dbReference>
<keyword evidence="7" id="KW-0788">Thiol protease</keyword>
<dbReference type="NCBIfam" id="TIGR03952">
    <property type="entry name" value="metzin_BF0631"/>
    <property type="match status" value="1"/>
</dbReference>
<dbReference type="GO" id="GO:0008234">
    <property type="term" value="F:cysteine-type peptidase activity"/>
    <property type="evidence" value="ECO:0007669"/>
    <property type="project" value="UniProtKB-KW"/>
</dbReference>
<keyword evidence="5" id="KW-0732">Signal</keyword>
<evidence type="ECO:0000256" key="10">
    <source>
        <dbReference type="ARBA" id="ARBA00023049"/>
    </source>
</evidence>
<dbReference type="Pfam" id="PF05572">
    <property type="entry name" value="Peptidase_M43"/>
    <property type="match status" value="1"/>
</dbReference>
<dbReference type="GO" id="GO:0046872">
    <property type="term" value="F:metal ion binding"/>
    <property type="evidence" value="ECO:0007669"/>
    <property type="project" value="UniProtKB-KW"/>
</dbReference>
<name>A0A4Y8WQS5_9PORP</name>
<keyword evidence="10" id="KW-0482">Metalloprotease</keyword>
<evidence type="ECO:0000256" key="6">
    <source>
        <dbReference type="ARBA" id="ARBA00022801"/>
    </source>
</evidence>
<dbReference type="InterPro" id="IPR008754">
    <property type="entry name" value="Peptidase_M43"/>
</dbReference>
<comment type="caution">
    <text evidence="13">The sequence shown here is derived from an EMBL/GenBank/DDBJ whole genome shotgun (WGS) entry which is preliminary data.</text>
</comment>
<dbReference type="AlphaFoldDB" id="A0A4Y8WQS5"/>
<dbReference type="Proteomes" id="UP000297225">
    <property type="component" value="Unassembled WGS sequence"/>
</dbReference>
<dbReference type="PANTHER" id="PTHR47466:SF1">
    <property type="entry name" value="METALLOPROTEASE MEP1 (AFU_ORTHOLOGUE AFUA_1G07730)-RELATED"/>
    <property type="match status" value="1"/>
</dbReference>
<dbReference type="EMBL" id="SPNC01000030">
    <property type="protein sequence ID" value="TFH96041.1"/>
    <property type="molecule type" value="Genomic_DNA"/>
</dbReference>
<feature type="domain" description="Peptidase M43 pregnancy-associated plasma-A" evidence="12">
    <location>
        <begin position="353"/>
        <end position="462"/>
    </location>
</feature>
<keyword evidence="9" id="KW-0843">Virulence</keyword>
<dbReference type="CDD" id="cd14948">
    <property type="entry name" value="BACON"/>
    <property type="match status" value="1"/>
</dbReference>
<keyword evidence="11" id="KW-1015">Disulfide bond</keyword>
<comment type="similarity">
    <text evidence="1">Belongs to the peptidase C25 family.</text>
</comment>
<evidence type="ECO:0000256" key="2">
    <source>
        <dbReference type="ARBA" id="ARBA00008721"/>
    </source>
</evidence>
<proteinExistence type="inferred from homology"/>
<evidence type="ECO:0000256" key="5">
    <source>
        <dbReference type="ARBA" id="ARBA00022729"/>
    </source>
</evidence>
<evidence type="ECO:0000256" key="1">
    <source>
        <dbReference type="ARBA" id="ARBA00006067"/>
    </source>
</evidence>
<evidence type="ECO:0000256" key="9">
    <source>
        <dbReference type="ARBA" id="ARBA00023026"/>
    </source>
</evidence>
<keyword evidence="8" id="KW-0862">Zinc</keyword>
<dbReference type="Gene3D" id="3.40.390.10">
    <property type="entry name" value="Collagenase (Catalytic Domain)"/>
    <property type="match status" value="1"/>
</dbReference>
<dbReference type="InterPro" id="IPR023852">
    <property type="entry name" value="Metalloproteinase_lipop_BF0631"/>
</dbReference>
<keyword evidence="4" id="KW-0479">Metal-binding</keyword>
<dbReference type="InterPro" id="IPR024361">
    <property type="entry name" value="BACON"/>
</dbReference>
<gene>
    <name evidence="13" type="ORF">E4P47_03125</name>
</gene>
<dbReference type="GO" id="GO:0008237">
    <property type="term" value="F:metallopeptidase activity"/>
    <property type="evidence" value="ECO:0007669"/>
    <property type="project" value="UniProtKB-KW"/>
</dbReference>
<dbReference type="GO" id="GO:0006508">
    <property type="term" value="P:proteolysis"/>
    <property type="evidence" value="ECO:0007669"/>
    <property type="project" value="UniProtKB-KW"/>
</dbReference>
<accession>A0A4Y8WQS5</accession>
<dbReference type="SUPFAM" id="SSF55486">
    <property type="entry name" value="Metalloproteases ('zincins'), catalytic domain"/>
    <property type="match status" value="1"/>
</dbReference>
<dbReference type="RefSeq" id="WP_134849053.1">
    <property type="nucleotide sequence ID" value="NZ_CP197400.1"/>
</dbReference>
<comment type="similarity">
    <text evidence="2">Belongs to the peptidase M43B family.</text>
</comment>
<dbReference type="PANTHER" id="PTHR47466">
    <property type="match status" value="1"/>
</dbReference>
<evidence type="ECO:0000259" key="12">
    <source>
        <dbReference type="Pfam" id="PF05572"/>
    </source>
</evidence>
<organism evidence="13 14">
    <name type="scientific">Porphyromonas levii</name>
    <dbReference type="NCBI Taxonomy" id="28114"/>
    <lineage>
        <taxon>Bacteria</taxon>
        <taxon>Pseudomonadati</taxon>
        <taxon>Bacteroidota</taxon>
        <taxon>Bacteroidia</taxon>
        <taxon>Bacteroidales</taxon>
        <taxon>Porphyromonadaceae</taxon>
        <taxon>Porphyromonas</taxon>
    </lineage>
</organism>